<name>A0A8J3CLT4_9BURK</name>
<reference evidence="1" key="2">
    <citation type="submission" date="2020-09" db="EMBL/GenBank/DDBJ databases">
        <authorList>
            <person name="Sun Q."/>
            <person name="Kim S."/>
        </authorList>
    </citation>
    <scope>NUCLEOTIDE SEQUENCE</scope>
    <source>
        <strain evidence="1">KCTC 32501</strain>
    </source>
</reference>
<gene>
    <name evidence="1" type="ORF">GCM10009007_18800</name>
</gene>
<dbReference type="RefSeq" id="WP_189493712.1">
    <property type="nucleotide sequence ID" value="NZ_BMZG01000011.1"/>
</dbReference>
<evidence type="ECO:0000313" key="2">
    <source>
        <dbReference type="Proteomes" id="UP000614287"/>
    </source>
</evidence>
<sequence length="145" mass="17094">MEFIEFRPNSPHFIELYDNEKNQYSAKNPDKNLEEDVFTVVYGYIQRRPDAFLSLGMYWWAVKDILQKRGFELAGYVESPALVDLYSVKNPDGSIHPQATMVAAFGFRDWYFEHYFEGNRDFVINDDTGDVYTLTDDEFESNWRG</sequence>
<dbReference type="Proteomes" id="UP000614287">
    <property type="component" value="Unassembled WGS sequence"/>
</dbReference>
<evidence type="ECO:0000313" key="1">
    <source>
        <dbReference type="EMBL" id="GHA78125.1"/>
    </source>
</evidence>
<keyword evidence="2" id="KW-1185">Reference proteome</keyword>
<organism evidence="1 2">
    <name type="scientific">Formosimonas limnophila</name>
    <dbReference type="NCBI Taxonomy" id="1384487"/>
    <lineage>
        <taxon>Bacteria</taxon>
        <taxon>Pseudomonadati</taxon>
        <taxon>Pseudomonadota</taxon>
        <taxon>Betaproteobacteria</taxon>
        <taxon>Burkholderiales</taxon>
        <taxon>Burkholderiaceae</taxon>
        <taxon>Formosimonas</taxon>
    </lineage>
</organism>
<proteinExistence type="predicted"/>
<reference evidence="1" key="1">
    <citation type="journal article" date="2014" name="Int. J. Syst. Evol. Microbiol.">
        <title>Complete genome sequence of Corynebacterium casei LMG S-19264T (=DSM 44701T), isolated from a smear-ripened cheese.</title>
        <authorList>
            <consortium name="US DOE Joint Genome Institute (JGI-PGF)"/>
            <person name="Walter F."/>
            <person name="Albersmeier A."/>
            <person name="Kalinowski J."/>
            <person name="Ruckert C."/>
        </authorList>
    </citation>
    <scope>NUCLEOTIDE SEQUENCE</scope>
    <source>
        <strain evidence="1">KCTC 32501</strain>
    </source>
</reference>
<comment type="caution">
    <text evidence="1">The sequence shown here is derived from an EMBL/GenBank/DDBJ whole genome shotgun (WGS) entry which is preliminary data.</text>
</comment>
<dbReference type="AlphaFoldDB" id="A0A8J3CLT4"/>
<accession>A0A8J3CLT4</accession>
<protein>
    <submittedName>
        <fullName evidence="1">Uncharacterized protein</fullName>
    </submittedName>
</protein>
<dbReference type="EMBL" id="BMZG01000011">
    <property type="protein sequence ID" value="GHA78125.1"/>
    <property type="molecule type" value="Genomic_DNA"/>
</dbReference>